<keyword evidence="2" id="KW-0238">DNA-binding</keyword>
<keyword evidence="9" id="KW-1185">Reference proteome</keyword>
<dbReference type="PANTHER" id="PTHR13230">
    <property type="entry name" value="GENERAL TRANSCRIPTION FACTOR IIIC, POLYPEPTIDE 5"/>
    <property type="match status" value="1"/>
</dbReference>
<sequence length="627" mass="70982">MTSENTAAATQHAPWLPVPSRAISVVEHPAVIKNIDKGITSLGGPVKLSKGLRSKLETTTNAEGDDELKKLISVSLRPDDPFAKRLLSTPVRTNNLLLKVTVPKRTGRKRKRGSSGPFLTEDEVGSRGSQPYVDASTIYRILQDNASTYKVALAGVVDEAHRFRNMPDMQYNASHNNTMVALRDHVLPNRYQLLKSFDVNTEAGADLNKSVGPSPEFLQMPIAFNYRFQQNANVKYTDTGVVNIQRSLAYNAYTIIKPTDEHVPTGPRLGLPAESNLTPYMQALIANIRALLLHRPIVTRQLLYNKLGWDKRTKLRQAAIYCGFFFESGPWREALVRWGVDPRKDPEYRRYQTVSFQSYVKSGISKHRIAFDQHVIKLAKMSPEELETEHTFDGVNVSQTGNLFQFCDITDPLIAKILATNDIRTTCAPTFQGWYHAGTWAKATVILKDKMNTIVGGEKPDDSIYQRIMEWPELWDDKEMAAAYRAEIDNRQVHHEKRREHQVMHNVRCAAKNPRYAFEQMEALKEREGDVGEEQEAEDVDVPEDMTEEPVSEDVLNADTEPEQEDEDEDEREGEEEDGDDELQGDEHYNDMYGSDEVDEDDDEDSPLMSLRAASEGPVPFGGYYRV</sequence>
<evidence type="ECO:0000256" key="2">
    <source>
        <dbReference type="ARBA" id="ARBA00023125"/>
    </source>
</evidence>
<dbReference type="PANTHER" id="PTHR13230:SF5">
    <property type="entry name" value="GENERAL TRANSCRIPTION FACTOR 3C POLYPEPTIDE 5"/>
    <property type="match status" value="1"/>
</dbReference>
<feature type="region of interest" description="Disordered" evidence="5">
    <location>
        <begin position="103"/>
        <end position="128"/>
    </location>
</feature>
<dbReference type="GO" id="GO:0006384">
    <property type="term" value="P:transcription initiation at RNA polymerase III promoter"/>
    <property type="evidence" value="ECO:0007669"/>
    <property type="project" value="InterPro"/>
</dbReference>
<name>A0A922N8T3_9PLEO</name>
<keyword evidence="4" id="KW-0539">Nucleus</keyword>
<dbReference type="Gene3D" id="3.30.200.160">
    <property type="entry name" value="TFIIIC, subcomplex tauA, subunit Sfc1, barrel domain"/>
    <property type="match status" value="1"/>
</dbReference>
<dbReference type="OMA" id="PPEYFVR"/>
<dbReference type="Pfam" id="PF17682">
    <property type="entry name" value="Tau95_N"/>
    <property type="match status" value="1"/>
</dbReference>
<feature type="compositionally biased region" description="Acidic residues" evidence="5">
    <location>
        <begin position="531"/>
        <end position="552"/>
    </location>
</feature>
<dbReference type="GO" id="GO:0005634">
    <property type="term" value="C:nucleus"/>
    <property type="evidence" value="ECO:0007669"/>
    <property type="project" value="UniProtKB-SubCell"/>
</dbReference>
<evidence type="ECO:0000259" key="7">
    <source>
        <dbReference type="Pfam" id="PF17682"/>
    </source>
</evidence>
<feature type="region of interest" description="Disordered" evidence="5">
    <location>
        <begin position="525"/>
        <end position="627"/>
    </location>
</feature>
<dbReference type="EMBL" id="NRDI02000013">
    <property type="protein sequence ID" value="KAI1511658.1"/>
    <property type="molecule type" value="Genomic_DNA"/>
</dbReference>
<dbReference type="GO" id="GO:0000127">
    <property type="term" value="C:transcription factor TFIIIC complex"/>
    <property type="evidence" value="ECO:0007669"/>
    <property type="project" value="InterPro"/>
</dbReference>
<proteinExistence type="predicted"/>
<gene>
    <name evidence="8" type="ORF">Ptr86124_009302</name>
</gene>
<reference evidence="9" key="1">
    <citation type="journal article" date="2022" name="Microb. Genom.">
        <title>A global pangenome for the wheat fungal pathogen Pyrenophora tritici-repentis and prediction of effector protein structural homology.</title>
        <authorList>
            <person name="Moolhuijzen P.M."/>
            <person name="See P.T."/>
            <person name="Shi G."/>
            <person name="Powell H.R."/>
            <person name="Cockram J."/>
            <person name="Jorgensen L.N."/>
            <person name="Benslimane H."/>
            <person name="Strelkov S.E."/>
            <person name="Turner J."/>
            <person name="Liu Z."/>
            <person name="Moffat C.S."/>
        </authorList>
    </citation>
    <scope>NUCLEOTIDE SEQUENCE [LARGE SCALE GENOMIC DNA]</scope>
</reference>
<evidence type="ECO:0000313" key="8">
    <source>
        <dbReference type="EMBL" id="KAI1511658.1"/>
    </source>
</evidence>
<dbReference type="Pfam" id="PF09734">
    <property type="entry name" value="Tau95"/>
    <property type="match status" value="1"/>
</dbReference>
<evidence type="ECO:0000256" key="3">
    <source>
        <dbReference type="ARBA" id="ARBA00023163"/>
    </source>
</evidence>
<dbReference type="AlphaFoldDB" id="A0A922N8T3"/>
<evidence type="ECO:0000256" key="5">
    <source>
        <dbReference type="SAM" id="MobiDB-lite"/>
    </source>
</evidence>
<dbReference type="GO" id="GO:0001003">
    <property type="term" value="F:RNA polymerase III type 2 promoter sequence-specific DNA binding"/>
    <property type="evidence" value="ECO:0007669"/>
    <property type="project" value="TreeGrafter"/>
</dbReference>
<dbReference type="InterPro" id="IPR042536">
    <property type="entry name" value="TFIIIC_tauA_Sfc1"/>
</dbReference>
<dbReference type="InterPro" id="IPR040454">
    <property type="entry name" value="TF_IIIC_Tfc1/Sfc1"/>
</dbReference>
<dbReference type="InterPro" id="IPR041499">
    <property type="entry name" value="Tfc1/Sfc1_N"/>
</dbReference>
<dbReference type="Proteomes" id="UP000249757">
    <property type="component" value="Unassembled WGS sequence"/>
</dbReference>
<protein>
    <submittedName>
        <fullName evidence="8">Transcription factor tfiiic complex a box associated protein</fullName>
    </submittedName>
</protein>
<organism evidence="8 9">
    <name type="scientific">Pyrenophora tritici-repentis</name>
    <dbReference type="NCBI Taxonomy" id="45151"/>
    <lineage>
        <taxon>Eukaryota</taxon>
        <taxon>Fungi</taxon>
        <taxon>Dikarya</taxon>
        <taxon>Ascomycota</taxon>
        <taxon>Pezizomycotina</taxon>
        <taxon>Dothideomycetes</taxon>
        <taxon>Pleosporomycetidae</taxon>
        <taxon>Pleosporales</taxon>
        <taxon>Pleosporineae</taxon>
        <taxon>Pleosporaceae</taxon>
        <taxon>Pyrenophora</taxon>
    </lineage>
</organism>
<evidence type="ECO:0000256" key="1">
    <source>
        <dbReference type="ARBA" id="ARBA00004123"/>
    </source>
</evidence>
<feature type="domain" description="Transcription factor IIIC subunit Tfc1/Sfc1 triple barrel" evidence="7">
    <location>
        <begin position="25"/>
        <end position="172"/>
    </location>
</feature>
<feature type="domain" description="Transcription factor IIIC subunit 5 HTH" evidence="6">
    <location>
        <begin position="212"/>
        <end position="357"/>
    </location>
</feature>
<feature type="compositionally biased region" description="Acidic residues" evidence="5">
    <location>
        <begin position="594"/>
        <end position="606"/>
    </location>
</feature>
<evidence type="ECO:0000259" key="6">
    <source>
        <dbReference type="Pfam" id="PF09734"/>
    </source>
</evidence>
<accession>A0A922N8T3</accession>
<dbReference type="InterPro" id="IPR019136">
    <property type="entry name" value="TF_IIIC_su-5_HTH"/>
</dbReference>
<comment type="caution">
    <text evidence="8">The sequence shown here is derived from an EMBL/GenBank/DDBJ whole genome shotgun (WGS) entry which is preliminary data.</text>
</comment>
<comment type="subcellular location">
    <subcellularLocation>
        <location evidence="1">Nucleus</location>
    </subcellularLocation>
</comment>
<keyword evidence="3" id="KW-0804">Transcription</keyword>
<dbReference type="GO" id="GO:0001002">
    <property type="term" value="F:RNA polymerase III type 1 promoter sequence-specific DNA binding"/>
    <property type="evidence" value="ECO:0007669"/>
    <property type="project" value="TreeGrafter"/>
</dbReference>
<evidence type="ECO:0000313" key="9">
    <source>
        <dbReference type="Proteomes" id="UP000249757"/>
    </source>
</evidence>
<dbReference type="OrthoDB" id="5598268at2759"/>
<feature type="compositionally biased region" description="Acidic residues" evidence="5">
    <location>
        <begin position="560"/>
        <end position="584"/>
    </location>
</feature>
<evidence type="ECO:0000256" key="4">
    <source>
        <dbReference type="ARBA" id="ARBA00023242"/>
    </source>
</evidence>